<feature type="repeat" description="Solcar" evidence="8">
    <location>
        <begin position="312"/>
        <end position="405"/>
    </location>
</feature>
<evidence type="ECO:0000256" key="9">
    <source>
        <dbReference type="RuleBase" id="RU000488"/>
    </source>
</evidence>
<feature type="compositionally biased region" description="Low complexity" evidence="10">
    <location>
        <begin position="155"/>
        <end position="177"/>
    </location>
</feature>
<evidence type="ECO:0000256" key="3">
    <source>
        <dbReference type="ARBA" id="ARBA00022448"/>
    </source>
</evidence>
<keyword evidence="13" id="KW-1185">Reference proteome</keyword>
<evidence type="ECO:0000256" key="6">
    <source>
        <dbReference type="ARBA" id="ARBA00022989"/>
    </source>
</evidence>
<feature type="transmembrane region" description="Helical" evidence="11">
    <location>
        <begin position="21"/>
        <end position="40"/>
    </location>
</feature>
<dbReference type="InterPro" id="IPR023395">
    <property type="entry name" value="MCP_dom_sf"/>
</dbReference>
<comment type="subcellular location">
    <subcellularLocation>
        <location evidence="1">Membrane</location>
        <topology evidence="1">Multi-pass membrane protein</topology>
    </subcellularLocation>
</comment>
<dbReference type="SUPFAM" id="SSF103506">
    <property type="entry name" value="Mitochondrial carrier"/>
    <property type="match status" value="1"/>
</dbReference>
<comment type="similarity">
    <text evidence="2 9">Belongs to the mitochondrial carrier (TC 2.A.29) family.</text>
</comment>
<evidence type="ECO:0000256" key="7">
    <source>
        <dbReference type="ARBA" id="ARBA00023136"/>
    </source>
</evidence>
<sequence length="431" mass="44789">MTMNPLGTSLRKLGITKKHKVVATAAAVGTGLAVCAWRAGEHGETSRTKDGIRRPAKLPAPLIDALAGALGEVSQILVLYPLDTVKVRCQASGETAAVVVQRLLRRGVNLKLLAKLYAGALGAAACAILVGAVHLASYEGSRKVLLKLTVTRGSTGATPTASAAGAATTTNSSEAASVGEPNSTSGTSPPLASVSAAARGFIADDDGQLGRAAVTFAAAAFAAAATALVESPVELFRHNAQAGLVSPNFLREMAATVRKEGVGGLYWGFLPHCFEAWPHDISELATYGFMREFREAALRPGSQHHAWMSNLSNQVWDLATGAASGAAAVVVSMPFDTVKTYLQTHGTDLSGRGLLGSARLFVQSGQRIVCRKGLSGLYVGVTPRLLQQVPSAMVCWWSIAAFKRFMQPHTMPEEWPGGAAHVVAGAGQGNG</sequence>
<keyword evidence="3 9" id="KW-0813">Transport</keyword>
<keyword evidence="6 11" id="KW-1133">Transmembrane helix</keyword>
<evidence type="ECO:0000313" key="13">
    <source>
        <dbReference type="Proteomes" id="UP001054857"/>
    </source>
</evidence>
<evidence type="ECO:0000256" key="1">
    <source>
        <dbReference type="ARBA" id="ARBA00004141"/>
    </source>
</evidence>
<comment type="caution">
    <text evidence="12">The sequence shown here is derived from an EMBL/GenBank/DDBJ whole genome shotgun (WGS) entry which is preliminary data.</text>
</comment>
<feature type="transmembrane region" description="Helical" evidence="11">
    <location>
        <begin position="116"/>
        <end position="138"/>
    </location>
</feature>
<dbReference type="AlphaFoldDB" id="A0AAD3DYM5"/>
<proteinExistence type="inferred from homology"/>
<name>A0AAD3DYM5_9CHLO</name>
<dbReference type="InterPro" id="IPR018108">
    <property type="entry name" value="MCP_transmembrane"/>
</dbReference>
<feature type="repeat" description="Solcar" evidence="8">
    <location>
        <begin position="59"/>
        <end position="144"/>
    </location>
</feature>
<evidence type="ECO:0000256" key="4">
    <source>
        <dbReference type="ARBA" id="ARBA00022692"/>
    </source>
</evidence>
<dbReference type="PROSITE" id="PS50920">
    <property type="entry name" value="SOLCAR"/>
    <property type="match status" value="3"/>
</dbReference>
<dbReference type="Gene3D" id="1.50.40.10">
    <property type="entry name" value="Mitochondrial carrier domain"/>
    <property type="match status" value="2"/>
</dbReference>
<gene>
    <name evidence="12" type="ORF">Agub_g12649</name>
</gene>
<keyword evidence="5" id="KW-0677">Repeat</keyword>
<organism evidence="12 13">
    <name type="scientific">Astrephomene gubernaculifera</name>
    <dbReference type="NCBI Taxonomy" id="47775"/>
    <lineage>
        <taxon>Eukaryota</taxon>
        <taxon>Viridiplantae</taxon>
        <taxon>Chlorophyta</taxon>
        <taxon>core chlorophytes</taxon>
        <taxon>Chlorophyceae</taxon>
        <taxon>CS clade</taxon>
        <taxon>Chlamydomonadales</taxon>
        <taxon>Astrephomenaceae</taxon>
        <taxon>Astrephomene</taxon>
    </lineage>
</organism>
<dbReference type="Proteomes" id="UP001054857">
    <property type="component" value="Unassembled WGS sequence"/>
</dbReference>
<evidence type="ECO:0000256" key="5">
    <source>
        <dbReference type="ARBA" id="ARBA00022737"/>
    </source>
</evidence>
<reference evidence="12 13" key="1">
    <citation type="journal article" date="2021" name="Sci. Rep.">
        <title>Genome sequencing of the multicellular alga Astrephomene provides insights into convergent evolution of germ-soma differentiation.</title>
        <authorList>
            <person name="Yamashita S."/>
            <person name="Yamamoto K."/>
            <person name="Matsuzaki R."/>
            <person name="Suzuki S."/>
            <person name="Yamaguchi H."/>
            <person name="Hirooka S."/>
            <person name="Minakuchi Y."/>
            <person name="Miyagishima S."/>
            <person name="Kawachi M."/>
            <person name="Toyoda A."/>
            <person name="Nozaki H."/>
        </authorList>
    </citation>
    <scope>NUCLEOTIDE SEQUENCE [LARGE SCALE GENOMIC DNA]</scope>
    <source>
        <strain evidence="12 13">NIES-4017</strain>
    </source>
</reference>
<protein>
    <recommendedName>
        <fullName evidence="14">Mitochondrial carrier protein</fullName>
    </recommendedName>
</protein>
<feature type="compositionally biased region" description="Polar residues" evidence="10">
    <location>
        <begin position="180"/>
        <end position="190"/>
    </location>
</feature>
<dbReference type="GO" id="GO:0016020">
    <property type="term" value="C:membrane"/>
    <property type="evidence" value="ECO:0007669"/>
    <property type="project" value="UniProtKB-SubCell"/>
</dbReference>
<keyword evidence="7 8" id="KW-0472">Membrane</keyword>
<evidence type="ECO:0000256" key="10">
    <source>
        <dbReference type="SAM" id="MobiDB-lite"/>
    </source>
</evidence>
<dbReference type="PANTHER" id="PTHR45667">
    <property type="entry name" value="S-ADENOSYLMETHIONINE MITOCHONDRIAL CARRIER PROTEIN"/>
    <property type="match status" value="1"/>
</dbReference>
<evidence type="ECO:0000256" key="8">
    <source>
        <dbReference type="PROSITE-ProRule" id="PRU00282"/>
    </source>
</evidence>
<feature type="region of interest" description="Disordered" evidence="10">
    <location>
        <begin position="155"/>
        <end position="191"/>
    </location>
</feature>
<evidence type="ECO:0000313" key="12">
    <source>
        <dbReference type="EMBL" id="GFR50429.1"/>
    </source>
</evidence>
<keyword evidence="4 8" id="KW-0812">Transmembrane</keyword>
<dbReference type="Pfam" id="PF00153">
    <property type="entry name" value="Mito_carr"/>
    <property type="match status" value="3"/>
</dbReference>
<feature type="repeat" description="Solcar" evidence="8">
    <location>
        <begin position="210"/>
        <end position="293"/>
    </location>
</feature>
<evidence type="ECO:0000256" key="2">
    <source>
        <dbReference type="ARBA" id="ARBA00006375"/>
    </source>
</evidence>
<accession>A0AAD3DYM5</accession>
<evidence type="ECO:0000256" key="11">
    <source>
        <dbReference type="SAM" id="Phobius"/>
    </source>
</evidence>
<dbReference type="EMBL" id="BMAR01000037">
    <property type="protein sequence ID" value="GFR50429.1"/>
    <property type="molecule type" value="Genomic_DNA"/>
</dbReference>
<evidence type="ECO:0008006" key="14">
    <source>
        <dbReference type="Google" id="ProtNLM"/>
    </source>
</evidence>